<evidence type="ECO:0000313" key="2">
    <source>
        <dbReference type="EMBL" id="KIJ34422.1"/>
    </source>
</evidence>
<feature type="transmembrane region" description="Helical" evidence="1">
    <location>
        <begin position="21"/>
        <end position="42"/>
    </location>
</feature>
<dbReference type="Proteomes" id="UP000054279">
    <property type="component" value="Unassembled WGS sequence"/>
</dbReference>
<evidence type="ECO:0000313" key="3">
    <source>
        <dbReference type="Proteomes" id="UP000054279"/>
    </source>
</evidence>
<keyword evidence="1" id="KW-1133">Transmembrane helix</keyword>
<dbReference type="EMBL" id="KN837200">
    <property type="protein sequence ID" value="KIJ34422.1"/>
    <property type="molecule type" value="Genomic_DNA"/>
</dbReference>
<dbReference type="AlphaFoldDB" id="A0A0C9UYT8"/>
<evidence type="ECO:0000256" key="1">
    <source>
        <dbReference type="SAM" id="Phobius"/>
    </source>
</evidence>
<accession>A0A0C9UYT8</accession>
<keyword evidence="1" id="KW-0812">Transmembrane</keyword>
<organism evidence="2 3">
    <name type="scientific">Sphaerobolus stellatus (strain SS14)</name>
    <dbReference type="NCBI Taxonomy" id="990650"/>
    <lineage>
        <taxon>Eukaryota</taxon>
        <taxon>Fungi</taxon>
        <taxon>Dikarya</taxon>
        <taxon>Basidiomycota</taxon>
        <taxon>Agaricomycotina</taxon>
        <taxon>Agaricomycetes</taxon>
        <taxon>Phallomycetidae</taxon>
        <taxon>Geastrales</taxon>
        <taxon>Sphaerobolaceae</taxon>
        <taxon>Sphaerobolus</taxon>
    </lineage>
</organism>
<name>A0A0C9UYT8_SPHS4</name>
<keyword evidence="1" id="KW-0472">Membrane</keyword>
<protein>
    <submittedName>
        <fullName evidence="2">Uncharacterized protein</fullName>
    </submittedName>
</protein>
<dbReference type="HOGENOM" id="CLU_1023663_0_0_1"/>
<gene>
    <name evidence="2" type="ORF">M422DRAFT_263565</name>
</gene>
<proteinExistence type="predicted"/>
<sequence>MDRKPVANVHPGLLEEGDRDVWFYILMGIAPTTYVWHCWRIAFQMYGSHRLQTPHSRHAFPPGARTFVHFHSRETDHAKPKMFHQQPNTKFVGTQRPLLSSPFPLAQAAPDVSTAGTLHKATRKISAPVPINTRYGTICFSTAPVYRQRHHGARRAIVCTSYTPFLRLIYLQNRGTDEGRDSELPRATTWVAGFRFIKMVLWRSGAGILTLDASAPPHLVSYMLAIGQAGPSGPEAAAHAIKSEARIQDYLILTSMTIIIAYCVIYDATYGY</sequence>
<reference evidence="2 3" key="1">
    <citation type="submission" date="2014-06" db="EMBL/GenBank/DDBJ databases">
        <title>Evolutionary Origins and Diversification of the Mycorrhizal Mutualists.</title>
        <authorList>
            <consortium name="DOE Joint Genome Institute"/>
            <consortium name="Mycorrhizal Genomics Consortium"/>
            <person name="Kohler A."/>
            <person name="Kuo A."/>
            <person name="Nagy L.G."/>
            <person name="Floudas D."/>
            <person name="Copeland A."/>
            <person name="Barry K.W."/>
            <person name="Cichocki N."/>
            <person name="Veneault-Fourrey C."/>
            <person name="LaButti K."/>
            <person name="Lindquist E.A."/>
            <person name="Lipzen A."/>
            <person name="Lundell T."/>
            <person name="Morin E."/>
            <person name="Murat C."/>
            <person name="Riley R."/>
            <person name="Ohm R."/>
            <person name="Sun H."/>
            <person name="Tunlid A."/>
            <person name="Henrissat B."/>
            <person name="Grigoriev I.V."/>
            <person name="Hibbett D.S."/>
            <person name="Martin F."/>
        </authorList>
    </citation>
    <scope>NUCLEOTIDE SEQUENCE [LARGE SCALE GENOMIC DNA]</scope>
    <source>
        <strain evidence="2 3">SS14</strain>
    </source>
</reference>
<keyword evidence="3" id="KW-1185">Reference proteome</keyword>